<dbReference type="AlphaFoldDB" id="A0A5E4VKA9"/>
<name>A0A5E4VKA9_9BURK</name>
<dbReference type="RefSeq" id="WP_150697450.1">
    <property type="nucleotide sequence ID" value="NZ_CABPRZ010000009.1"/>
</dbReference>
<reference evidence="2 3" key="1">
    <citation type="submission" date="2019-08" db="EMBL/GenBank/DDBJ databases">
        <authorList>
            <person name="Peeters C."/>
        </authorList>
    </citation>
    <scope>NUCLEOTIDE SEQUENCE [LARGE SCALE GENOMIC DNA]</scope>
    <source>
        <strain evidence="2 3">LMG 30175</strain>
    </source>
</reference>
<keyword evidence="1" id="KW-1133">Transmembrane helix</keyword>
<evidence type="ECO:0000313" key="3">
    <source>
        <dbReference type="Proteomes" id="UP000414233"/>
    </source>
</evidence>
<keyword evidence="1" id="KW-0472">Membrane</keyword>
<sequence length="62" mass="6568">MQKTLDLIRDFLREEDGATAIEYGLLAALISIAIIIATTGVGNALNNVFNFVSGQLNGFVPG</sequence>
<dbReference type="EMBL" id="CABPRZ010000009">
    <property type="protein sequence ID" value="VVE11899.1"/>
    <property type="molecule type" value="Genomic_DNA"/>
</dbReference>
<gene>
    <name evidence="2" type="ORF">PTE30175_02606</name>
</gene>
<evidence type="ECO:0000256" key="1">
    <source>
        <dbReference type="SAM" id="Phobius"/>
    </source>
</evidence>
<dbReference type="Proteomes" id="UP000414233">
    <property type="component" value="Unassembled WGS sequence"/>
</dbReference>
<protein>
    <submittedName>
        <fullName evidence="2">Pilus assembly protein PilA</fullName>
    </submittedName>
</protein>
<proteinExistence type="predicted"/>
<organism evidence="2 3">
    <name type="scientific">Pandoraea terrae</name>
    <dbReference type="NCBI Taxonomy" id="1537710"/>
    <lineage>
        <taxon>Bacteria</taxon>
        <taxon>Pseudomonadati</taxon>
        <taxon>Pseudomonadota</taxon>
        <taxon>Betaproteobacteria</taxon>
        <taxon>Burkholderiales</taxon>
        <taxon>Burkholderiaceae</taxon>
        <taxon>Pandoraea</taxon>
    </lineage>
</organism>
<accession>A0A5E4VKA9</accession>
<keyword evidence="1" id="KW-0812">Transmembrane</keyword>
<keyword evidence="3" id="KW-1185">Reference proteome</keyword>
<evidence type="ECO:0000313" key="2">
    <source>
        <dbReference type="EMBL" id="VVE11899.1"/>
    </source>
</evidence>
<dbReference type="InterPro" id="IPR007047">
    <property type="entry name" value="Flp_Fap"/>
</dbReference>
<dbReference type="Pfam" id="PF04964">
    <property type="entry name" value="Flp_Fap"/>
    <property type="match status" value="1"/>
</dbReference>
<feature type="transmembrane region" description="Helical" evidence="1">
    <location>
        <begin position="20"/>
        <end position="41"/>
    </location>
</feature>